<feature type="non-terminal residue" evidence="2">
    <location>
        <position position="1"/>
    </location>
</feature>
<comment type="caution">
    <text evidence="2">The sequence shown here is derived from an EMBL/GenBank/DDBJ whole genome shotgun (WGS) entry which is preliminary data.</text>
</comment>
<organism evidence="2">
    <name type="scientific">Tanacetum cinerariifolium</name>
    <name type="common">Dalmatian daisy</name>
    <name type="synonym">Chrysanthemum cinerariifolium</name>
    <dbReference type="NCBI Taxonomy" id="118510"/>
    <lineage>
        <taxon>Eukaryota</taxon>
        <taxon>Viridiplantae</taxon>
        <taxon>Streptophyta</taxon>
        <taxon>Embryophyta</taxon>
        <taxon>Tracheophyta</taxon>
        <taxon>Spermatophyta</taxon>
        <taxon>Magnoliopsida</taxon>
        <taxon>eudicotyledons</taxon>
        <taxon>Gunneridae</taxon>
        <taxon>Pentapetalae</taxon>
        <taxon>asterids</taxon>
        <taxon>campanulids</taxon>
        <taxon>Asterales</taxon>
        <taxon>Asteraceae</taxon>
        <taxon>Asteroideae</taxon>
        <taxon>Anthemideae</taxon>
        <taxon>Anthemidinae</taxon>
        <taxon>Tanacetum</taxon>
    </lineage>
</organism>
<dbReference type="EMBL" id="BKCJ011139944">
    <property type="protein sequence ID" value="GFC92870.1"/>
    <property type="molecule type" value="Genomic_DNA"/>
</dbReference>
<gene>
    <name evidence="2" type="ORF">Tci_864840</name>
</gene>
<feature type="non-terminal residue" evidence="2">
    <location>
        <position position="159"/>
    </location>
</feature>
<accession>A0A699S5X7</accession>
<dbReference type="AlphaFoldDB" id="A0A699S5X7"/>
<protein>
    <submittedName>
        <fullName evidence="2">Uncharacterized protein</fullName>
    </submittedName>
</protein>
<sequence length="159" mass="17736">PNDNLNALEEEPFMDQAPAAFVEFAPQWIGEQISNNNNGLLEEEPEEEEEKEAMKDDEEDDAEVINAYEEADPHNRPPPTSDEETESAPPVVQIADVDNIPIPPVIQFGNFHVGEEEPSIHIAHVPRADDLCVMVRDATRGTREDEDDDAVALRDTQPP</sequence>
<feature type="compositionally biased region" description="Acidic residues" evidence="1">
    <location>
        <begin position="41"/>
        <end position="63"/>
    </location>
</feature>
<proteinExistence type="predicted"/>
<feature type="region of interest" description="Disordered" evidence="1">
    <location>
        <begin position="33"/>
        <end position="89"/>
    </location>
</feature>
<name>A0A699S5X7_TANCI</name>
<evidence type="ECO:0000313" key="2">
    <source>
        <dbReference type="EMBL" id="GFC92870.1"/>
    </source>
</evidence>
<reference evidence="2" key="1">
    <citation type="journal article" date="2019" name="Sci. Rep.">
        <title>Draft genome of Tanacetum cinerariifolium, the natural source of mosquito coil.</title>
        <authorList>
            <person name="Yamashiro T."/>
            <person name="Shiraishi A."/>
            <person name="Satake H."/>
            <person name="Nakayama K."/>
        </authorList>
    </citation>
    <scope>NUCLEOTIDE SEQUENCE</scope>
</reference>
<evidence type="ECO:0000256" key="1">
    <source>
        <dbReference type="SAM" id="MobiDB-lite"/>
    </source>
</evidence>
<feature type="region of interest" description="Disordered" evidence="1">
    <location>
        <begin position="139"/>
        <end position="159"/>
    </location>
</feature>